<dbReference type="GO" id="GO:0030276">
    <property type="term" value="F:clathrin binding"/>
    <property type="evidence" value="ECO:0007669"/>
    <property type="project" value="TreeGrafter"/>
</dbReference>
<reference evidence="3 4" key="1">
    <citation type="submission" date="2024-01" db="EMBL/GenBank/DDBJ databases">
        <title>The complete chloroplast genome sequence of Lithospermum erythrorhizon: insights into the phylogenetic relationship among Boraginaceae species and the maternal lineages of purple gromwells.</title>
        <authorList>
            <person name="Okada T."/>
            <person name="Watanabe K."/>
        </authorList>
    </citation>
    <scope>NUCLEOTIDE SEQUENCE [LARGE SCALE GENOMIC DNA]</scope>
</reference>
<dbReference type="InterPro" id="IPR036869">
    <property type="entry name" value="J_dom_sf"/>
</dbReference>
<sequence>MDEFGVLVESIGFKSQSRSTPLSKLKSQPNKPNYPQASSTQPPVQTQSSGAADVVDLDAFFNHHNPTQDDIFSLNSTNNDLLSGFSHPTTIGGNSETGNYGKSSAPSYSSSTFAEDPLSVFESSASHVKEYPGRNSSPIDELEAFAMGSSHNNRSEGLDVKISNEAITRVQEKLSNLKHLGQKGNAASHGNIKLSLGRKEGRDSKVTPGSQHYSQREKVSVRGHSNEAKKAFRSEDSFGSWFSKDSRTNISRGPKSEIEDPVLDSLFSGRNQSNVENPSSQALHGTKRATSSTKHVDDFLYFGEPVPSAVEFLEIEGEPEERRRARYNQHMKTKERMAKALSEKNRRDLQAHHEQEERRSLAESMDNNIKRWAAGKVGNLRALLSSLQYVLWPECGWQPVSLTDMITSVSVKKVYHKATLCVHPDKVQQKGATIQQKYIAEKVFDLLKEAWNKFNAEELR</sequence>
<evidence type="ECO:0000313" key="4">
    <source>
        <dbReference type="Proteomes" id="UP001454036"/>
    </source>
</evidence>
<accession>A0AAV3NNQ1</accession>
<comment type="caution">
    <text evidence="3">The sequence shown here is derived from an EMBL/GenBank/DDBJ whole genome shotgun (WGS) entry which is preliminary data.</text>
</comment>
<feature type="region of interest" description="Disordered" evidence="2">
    <location>
        <begin position="199"/>
        <end position="232"/>
    </location>
</feature>
<feature type="compositionally biased region" description="Basic and acidic residues" evidence="2">
    <location>
        <begin position="338"/>
        <end position="361"/>
    </location>
</feature>
<organism evidence="3 4">
    <name type="scientific">Lithospermum erythrorhizon</name>
    <name type="common">Purple gromwell</name>
    <name type="synonym">Lithospermum officinale var. erythrorhizon</name>
    <dbReference type="NCBI Taxonomy" id="34254"/>
    <lineage>
        <taxon>Eukaryota</taxon>
        <taxon>Viridiplantae</taxon>
        <taxon>Streptophyta</taxon>
        <taxon>Embryophyta</taxon>
        <taxon>Tracheophyta</taxon>
        <taxon>Spermatophyta</taxon>
        <taxon>Magnoliopsida</taxon>
        <taxon>eudicotyledons</taxon>
        <taxon>Gunneridae</taxon>
        <taxon>Pentapetalae</taxon>
        <taxon>asterids</taxon>
        <taxon>lamiids</taxon>
        <taxon>Boraginales</taxon>
        <taxon>Boraginaceae</taxon>
        <taxon>Boraginoideae</taxon>
        <taxon>Lithospermeae</taxon>
        <taxon>Lithospermum</taxon>
    </lineage>
</organism>
<dbReference type="SUPFAM" id="SSF46565">
    <property type="entry name" value="Chaperone J-domain"/>
    <property type="match status" value="1"/>
</dbReference>
<evidence type="ECO:0000256" key="1">
    <source>
        <dbReference type="ARBA" id="ARBA00023054"/>
    </source>
</evidence>
<dbReference type="GO" id="GO:0031982">
    <property type="term" value="C:vesicle"/>
    <property type="evidence" value="ECO:0007669"/>
    <property type="project" value="TreeGrafter"/>
</dbReference>
<evidence type="ECO:0000256" key="2">
    <source>
        <dbReference type="SAM" id="MobiDB-lite"/>
    </source>
</evidence>
<feature type="region of interest" description="Disordered" evidence="2">
    <location>
        <begin position="14"/>
        <end position="50"/>
    </location>
</feature>
<dbReference type="GO" id="GO:0072583">
    <property type="term" value="P:clathrin-dependent endocytosis"/>
    <property type="evidence" value="ECO:0007669"/>
    <property type="project" value="TreeGrafter"/>
</dbReference>
<dbReference type="PANTHER" id="PTHR23172">
    <property type="entry name" value="AUXILIN/CYCLIN G-ASSOCIATED KINASE-RELATED"/>
    <property type="match status" value="1"/>
</dbReference>
<keyword evidence="1" id="KW-0175">Coiled coil</keyword>
<feature type="compositionally biased region" description="Polar residues" evidence="2">
    <location>
        <begin position="14"/>
        <end position="33"/>
    </location>
</feature>
<feature type="region of interest" description="Disordered" evidence="2">
    <location>
        <begin position="267"/>
        <end position="290"/>
    </location>
</feature>
<dbReference type="GO" id="GO:0072318">
    <property type="term" value="P:clathrin coat disassembly"/>
    <property type="evidence" value="ECO:0007669"/>
    <property type="project" value="TreeGrafter"/>
</dbReference>
<dbReference type="GO" id="GO:0005737">
    <property type="term" value="C:cytoplasm"/>
    <property type="evidence" value="ECO:0007669"/>
    <property type="project" value="TreeGrafter"/>
</dbReference>
<feature type="compositionally biased region" description="Low complexity" evidence="2">
    <location>
        <begin position="35"/>
        <end position="49"/>
    </location>
</feature>
<feature type="compositionally biased region" description="Basic and acidic residues" evidence="2">
    <location>
        <begin position="214"/>
        <end position="232"/>
    </location>
</feature>
<proteinExistence type="predicted"/>
<feature type="region of interest" description="Disordered" evidence="2">
    <location>
        <begin position="338"/>
        <end position="362"/>
    </location>
</feature>
<evidence type="ECO:0000313" key="3">
    <source>
        <dbReference type="EMBL" id="GAA0140441.1"/>
    </source>
</evidence>
<name>A0AAV3NNQ1_LITER</name>
<protein>
    <submittedName>
        <fullName evidence="3">Membrane traffic protein</fullName>
    </submittedName>
</protein>
<dbReference type="Proteomes" id="UP001454036">
    <property type="component" value="Unassembled WGS sequence"/>
</dbReference>
<dbReference type="FunFam" id="1.10.287.110:FF:000009">
    <property type="entry name" value="Auxilin-related protein 1"/>
    <property type="match status" value="1"/>
</dbReference>
<dbReference type="Gene3D" id="1.10.287.110">
    <property type="entry name" value="DnaJ domain"/>
    <property type="match status" value="1"/>
</dbReference>
<gene>
    <name evidence="3" type="ORF">LIER_01790</name>
</gene>
<dbReference type="PANTHER" id="PTHR23172:SF19">
    <property type="entry name" value="J DOMAIN-CONTAINING PROTEIN"/>
    <property type="match status" value="1"/>
</dbReference>
<feature type="compositionally biased region" description="Polar residues" evidence="2">
    <location>
        <begin position="268"/>
        <end position="290"/>
    </location>
</feature>
<dbReference type="AlphaFoldDB" id="A0AAV3NNQ1"/>
<dbReference type="EMBL" id="BAABME010000182">
    <property type="protein sequence ID" value="GAA0140441.1"/>
    <property type="molecule type" value="Genomic_DNA"/>
</dbReference>
<keyword evidence="4" id="KW-1185">Reference proteome</keyword>